<organism evidence="2 3">
    <name type="scientific">Melipona bicolor</name>
    <dbReference type="NCBI Taxonomy" id="60889"/>
    <lineage>
        <taxon>Eukaryota</taxon>
        <taxon>Metazoa</taxon>
        <taxon>Ecdysozoa</taxon>
        <taxon>Arthropoda</taxon>
        <taxon>Hexapoda</taxon>
        <taxon>Insecta</taxon>
        <taxon>Pterygota</taxon>
        <taxon>Neoptera</taxon>
        <taxon>Endopterygota</taxon>
        <taxon>Hymenoptera</taxon>
        <taxon>Apocrita</taxon>
        <taxon>Aculeata</taxon>
        <taxon>Apoidea</taxon>
        <taxon>Anthophila</taxon>
        <taxon>Apidae</taxon>
        <taxon>Melipona</taxon>
    </lineage>
</organism>
<name>A0AA40KEB2_9HYME</name>
<evidence type="ECO:0000256" key="1">
    <source>
        <dbReference type="SAM" id="MobiDB-lite"/>
    </source>
</evidence>
<keyword evidence="3" id="KW-1185">Reference proteome</keyword>
<evidence type="ECO:0000313" key="3">
    <source>
        <dbReference type="Proteomes" id="UP001177670"/>
    </source>
</evidence>
<accession>A0AA40KEB2</accession>
<feature type="region of interest" description="Disordered" evidence="1">
    <location>
        <begin position="78"/>
        <end position="102"/>
    </location>
</feature>
<proteinExistence type="predicted"/>
<feature type="region of interest" description="Disordered" evidence="1">
    <location>
        <begin position="1"/>
        <end position="38"/>
    </location>
</feature>
<protein>
    <submittedName>
        <fullName evidence="2">Uncharacterized protein</fullName>
    </submittedName>
</protein>
<sequence length="102" mass="11264">MIAEDVPIHAALPPNANERRRSAARTHATPPPNADRIEGRLGQLGCMLQRQTHASACRHYVGVRKSIHPCNTQLPRSAATTCREHHLRKQRHEASNIDPGPG</sequence>
<dbReference type="AlphaFoldDB" id="A0AA40KEB2"/>
<dbReference type="EMBL" id="JAHYIQ010000054">
    <property type="protein sequence ID" value="KAK1117194.1"/>
    <property type="molecule type" value="Genomic_DNA"/>
</dbReference>
<comment type="caution">
    <text evidence="2">The sequence shown here is derived from an EMBL/GenBank/DDBJ whole genome shotgun (WGS) entry which is preliminary data.</text>
</comment>
<gene>
    <name evidence="2" type="ORF">K0M31_016891</name>
</gene>
<reference evidence="2" key="1">
    <citation type="submission" date="2021-10" db="EMBL/GenBank/DDBJ databases">
        <title>Melipona bicolor Genome sequencing and assembly.</title>
        <authorList>
            <person name="Araujo N.S."/>
            <person name="Arias M.C."/>
        </authorList>
    </citation>
    <scope>NUCLEOTIDE SEQUENCE</scope>
    <source>
        <strain evidence="2">USP_2M_L1-L4_2017</strain>
        <tissue evidence="2">Whole body</tissue>
    </source>
</reference>
<dbReference type="Proteomes" id="UP001177670">
    <property type="component" value="Unassembled WGS sequence"/>
</dbReference>
<evidence type="ECO:0000313" key="2">
    <source>
        <dbReference type="EMBL" id="KAK1117194.1"/>
    </source>
</evidence>